<organism evidence="1 2">
    <name type="scientific">Collimonas arenae</name>
    <dbReference type="NCBI Taxonomy" id="279058"/>
    <lineage>
        <taxon>Bacteria</taxon>
        <taxon>Pseudomonadati</taxon>
        <taxon>Pseudomonadota</taxon>
        <taxon>Betaproteobacteria</taxon>
        <taxon>Burkholderiales</taxon>
        <taxon>Oxalobacteraceae</taxon>
        <taxon>Collimonas</taxon>
    </lineage>
</organism>
<dbReference type="Proteomes" id="UP000071778">
    <property type="component" value="Chromosome"/>
</dbReference>
<name>A0A127PL20_9BURK</name>
<evidence type="ECO:0000313" key="2">
    <source>
        <dbReference type="Proteomes" id="UP000071778"/>
    </source>
</evidence>
<keyword evidence="2" id="KW-1185">Reference proteome</keyword>
<dbReference type="EMBL" id="CP013235">
    <property type="protein sequence ID" value="AMP08316.1"/>
    <property type="molecule type" value="Genomic_DNA"/>
</dbReference>
<gene>
    <name evidence="1" type="ORF">CAter282_0501</name>
</gene>
<accession>A0A127PL20</accession>
<evidence type="ECO:0000313" key="1">
    <source>
        <dbReference type="EMBL" id="AMP08316.1"/>
    </source>
</evidence>
<proteinExistence type="predicted"/>
<dbReference type="AlphaFoldDB" id="A0A127PL20"/>
<protein>
    <submittedName>
        <fullName evidence="1">Uncharacterized protein</fullName>
    </submittedName>
</protein>
<sequence>MSIPDGNFSCALDDFATYLDASDELPAVKPIALPERLTRL</sequence>
<reference evidence="1 2" key="1">
    <citation type="submission" date="2015-11" db="EMBL/GenBank/DDBJ databases">
        <title>Exploring the genomic traits of fungus-feeding bacterial genus Collimonas.</title>
        <authorList>
            <person name="Song C."/>
            <person name="Schmidt R."/>
            <person name="de Jager V."/>
            <person name="Krzyzanowska D."/>
            <person name="Jongedijk E."/>
            <person name="Cankar K."/>
            <person name="Beekwilder J."/>
            <person name="van Veen A."/>
            <person name="de Boer W."/>
            <person name="van Veen J.A."/>
            <person name="Garbeva P."/>
        </authorList>
    </citation>
    <scope>NUCLEOTIDE SEQUENCE [LARGE SCALE GENOMIC DNA]</scope>
    <source>
        <strain evidence="1 2">Ter282</strain>
    </source>
</reference>